<sequence length="400" mass="44505">MGINKQLGTATVGVNARGKSIQVAFSFRGVECRETIKLEPTPANMKYAARLRAEVINAIERGTFAYGDYFPRSKRAKLFGMTAASSTISELLDKFLRQQEHILAHSTMIEYRKAVGFKLKPAFGAMRIVDLCGADIRDWAAERRVTIKMVSNDLIPLRHIVQQALADGIIERDPFVGVVLKKLVPRSTATTDYAPMPFNQAEIESVLSACSGSMHNQFLFSCYTGLRTSELIALRWCDVDFATGTVHVSRAFVKGKEKGTKTEAGTRKVLLLPASLDALHAQRQITWQDIGDNHVWINPHQRKPWEKAEHIDGQLETILKRAGVAKRNAYQTRHTFASMMLSAGENIMWVSAQLGHVDTEMVIRNYGRWIPDTTKAGGYKPVNDWSSPLQTGSKAAEPTG</sequence>
<dbReference type="Proteomes" id="UP000467214">
    <property type="component" value="Unassembled WGS sequence"/>
</dbReference>
<dbReference type="InterPro" id="IPR002104">
    <property type="entry name" value="Integrase_catalytic"/>
</dbReference>
<proteinExistence type="inferred from homology"/>
<keyword evidence="8" id="KW-1185">Reference proteome</keyword>
<accession>A0A845BPU7</accession>
<comment type="caution">
    <text evidence="7">The sequence shown here is derived from an EMBL/GenBank/DDBJ whole genome shotgun (WGS) entry which is preliminary data.</text>
</comment>
<feature type="region of interest" description="Disordered" evidence="5">
    <location>
        <begin position="381"/>
        <end position="400"/>
    </location>
</feature>
<dbReference type="Pfam" id="PF00589">
    <property type="entry name" value="Phage_integrase"/>
    <property type="match status" value="1"/>
</dbReference>
<evidence type="ECO:0000256" key="5">
    <source>
        <dbReference type="SAM" id="MobiDB-lite"/>
    </source>
</evidence>
<dbReference type="InterPro" id="IPR011010">
    <property type="entry name" value="DNA_brk_join_enz"/>
</dbReference>
<evidence type="ECO:0000256" key="1">
    <source>
        <dbReference type="ARBA" id="ARBA00008857"/>
    </source>
</evidence>
<evidence type="ECO:0000259" key="6">
    <source>
        <dbReference type="PROSITE" id="PS51898"/>
    </source>
</evidence>
<dbReference type="PANTHER" id="PTHR30349">
    <property type="entry name" value="PHAGE INTEGRASE-RELATED"/>
    <property type="match status" value="1"/>
</dbReference>
<dbReference type="InterPro" id="IPR022000">
    <property type="entry name" value="Min27-like_integrase_DNA_bind"/>
</dbReference>
<protein>
    <submittedName>
        <fullName evidence="7">DUF3596 domain-containing protein</fullName>
    </submittedName>
</protein>
<gene>
    <name evidence="7" type="ORF">GQF02_09745</name>
</gene>
<evidence type="ECO:0000256" key="3">
    <source>
        <dbReference type="ARBA" id="ARBA00023125"/>
    </source>
</evidence>
<dbReference type="Pfam" id="PF12167">
    <property type="entry name" value="Arm-DNA-bind_2"/>
    <property type="match status" value="1"/>
</dbReference>
<dbReference type="GO" id="GO:0006310">
    <property type="term" value="P:DNA recombination"/>
    <property type="evidence" value="ECO:0007669"/>
    <property type="project" value="UniProtKB-KW"/>
</dbReference>
<dbReference type="AlphaFoldDB" id="A0A845BPU7"/>
<comment type="similarity">
    <text evidence="1">Belongs to the 'phage' integrase family.</text>
</comment>
<dbReference type="InterPro" id="IPR050090">
    <property type="entry name" value="Tyrosine_recombinase_XerCD"/>
</dbReference>
<feature type="compositionally biased region" description="Polar residues" evidence="5">
    <location>
        <begin position="384"/>
        <end position="393"/>
    </location>
</feature>
<dbReference type="EMBL" id="WSSB01000008">
    <property type="protein sequence ID" value="MXR37254.1"/>
    <property type="molecule type" value="Genomic_DNA"/>
</dbReference>
<evidence type="ECO:0000256" key="2">
    <source>
        <dbReference type="ARBA" id="ARBA00022908"/>
    </source>
</evidence>
<dbReference type="Gene3D" id="1.10.443.10">
    <property type="entry name" value="Intergrase catalytic core"/>
    <property type="match status" value="1"/>
</dbReference>
<evidence type="ECO:0000313" key="8">
    <source>
        <dbReference type="Proteomes" id="UP000467214"/>
    </source>
</evidence>
<dbReference type="GO" id="GO:0003677">
    <property type="term" value="F:DNA binding"/>
    <property type="evidence" value="ECO:0007669"/>
    <property type="project" value="UniProtKB-KW"/>
</dbReference>
<name>A0A845BPU7_9NEIS</name>
<organism evidence="7 8">
    <name type="scientific">Craterilacuibacter sinensis</name>
    <dbReference type="NCBI Taxonomy" id="2686017"/>
    <lineage>
        <taxon>Bacteria</taxon>
        <taxon>Pseudomonadati</taxon>
        <taxon>Pseudomonadota</taxon>
        <taxon>Betaproteobacteria</taxon>
        <taxon>Neisseriales</taxon>
        <taxon>Neisseriaceae</taxon>
        <taxon>Craterilacuibacter</taxon>
    </lineage>
</organism>
<dbReference type="PANTHER" id="PTHR30349:SF64">
    <property type="entry name" value="PROPHAGE INTEGRASE INTD-RELATED"/>
    <property type="match status" value="1"/>
</dbReference>
<evidence type="ECO:0000256" key="4">
    <source>
        <dbReference type="ARBA" id="ARBA00023172"/>
    </source>
</evidence>
<dbReference type="CDD" id="cd01189">
    <property type="entry name" value="INT_ICEBs1_C_like"/>
    <property type="match status" value="1"/>
</dbReference>
<reference evidence="7 8" key="1">
    <citation type="submission" date="2019-12" db="EMBL/GenBank/DDBJ databases">
        <title>Neisseriaceae gen. nov. sp. Genome sequencing and assembly.</title>
        <authorList>
            <person name="Liu Z."/>
            <person name="Li A."/>
        </authorList>
    </citation>
    <scope>NUCLEOTIDE SEQUENCE [LARGE SCALE GENOMIC DNA]</scope>
    <source>
        <strain evidence="7 8">B2N2-7</strain>
    </source>
</reference>
<evidence type="ECO:0000313" key="7">
    <source>
        <dbReference type="EMBL" id="MXR37254.1"/>
    </source>
</evidence>
<feature type="domain" description="Tyr recombinase" evidence="6">
    <location>
        <begin position="193"/>
        <end position="380"/>
    </location>
</feature>
<dbReference type="GO" id="GO:0015074">
    <property type="term" value="P:DNA integration"/>
    <property type="evidence" value="ECO:0007669"/>
    <property type="project" value="UniProtKB-KW"/>
</dbReference>
<dbReference type="PROSITE" id="PS51898">
    <property type="entry name" value="TYR_RECOMBINASE"/>
    <property type="match status" value="1"/>
</dbReference>
<keyword evidence="3" id="KW-0238">DNA-binding</keyword>
<dbReference type="InterPro" id="IPR010998">
    <property type="entry name" value="Integrase_recombinase_N"/>
</dbReference>
<dbReference type="SUPFAM" id="SSF56349">
    <property type="entry name" value="DNA breaking-rejoining enzymes"/>
    <property type="match status" value="1"/>
</dbReference>
<dbReference type="Gene3D" id="1.10.150.130">
    <property type="match status" value="1"/>
</dbReference>
<dbReference type="RefSeq" id="WP_160796753.1">
    <property type="nucleotide sequence ID" value="NZ_WSSB01000008.1"/>
</dbReference>
<dbReference type="InterPro" id="IPR013762">
    <property type="entry name" value="Integrase-like_cat_sf"/>
</dbReference>
<keyword evidence="4" id="KW-0233">DNA recombination</keyword>
<keyword evidence="2" id="KW-0229">DNA integration</keyword>